<proteinExistence type="predicted"/>
<protein>
    <recommendedName>
        <fullName evidence="3">Lipoprotein</fullName>
    </recommendedName>
</protein>
<dbReference type="PROSITE" id="PS51257">
    <property type="entry name" value="PROKAR_LIPOPROTEIN"/>
    <property type="match status" value="1"/>
</dbReference>
<evidence type="ECO:0008006" key="3">
    <source>
        <dbReference type="Google" id="ProtNLM"/>
    </source>
</evidence>
<name>A0ABP7SC17_9PSEU</name>
<evidence type="ECO:0000313" key="1">
    <source>
        <dbReference type="EMBL" id="GAA4009449.1"/>
    </source>
</evidence>
<dbReference type="RefSeq" id="WP_344875910.1">
    <property type="nucleotide sequence ID" value="NZ_BAABAL010000012.1"/>
</dbReference>
<keyword evidence="2" id="KW-1185">Reference proteome</keyword>
<accession>A0ABP7SC17</accession>
<sequence length="138" mass="15028">MRRFMIAVVVLVAGTACGSPPGEEIALAYPHAKLGTHSLADKECMVWNWKDKTAKTVKKEPGALCNENSRFTYTASTVVAWEDCRQKLSDGLKKSGVVEFGRYYCVGGAGYKAAFSAELVDDRVVVTHAVVDRWQPGG</sequence>
<dbReference type="Proteomes" id="UP001501747">
    <property type="component" value="Unassembled WGS sequence"/>
</dbReference>
<reference evidence="2" key="1">
    <citation type="journal article" date="2019" name="Int. J. Syst. Evol. Microbiol.">
        <title>The Global Catalogue of Microorganisms (GCM) 10K type strain sequencing project: providing services to taxonomists for standard genome sequencing and annotation.</title>
        <authorList>
            <consortium name="The Broad Institute Genomics Platform"/>
            <consortium name="The Broad Institute Genome Sequencing Center for Infectious Disease"/>
            <person name="Wu L."/>
            <person name="Ma J."/>
        </authorList>
    </citation>
    <scope>NUCLEOTIDE SEQUENCE [LARGE SCALE GENOMIC DNA]</scope>
    <source>
        <strain evidence="2">JCM 17342</strain>
    </source>
</reference>
<evidence type="ECO:0000313" key="2">
    <source>
        <dbReference type="Proteomes" id="UP001501747"/>
    </source>
</evidence>
<dbReference type="EMBL" id="BAABAL010000012">
    <property type="protein sequence ID" value="GAA4009449.1"/>
    <property type="molecule type" value="Genomic_DNA"/>
</dbReference>
<gene>
    <name evidence="1" type="ORF">GCM10022247_34480</name>
</gene>
<organism evidence="1 2">
    <name type="scientific">Allokutzneria multivorans</name>
    <dbReference type="NCBI Taxonomy" id="1142134"/>
    <lineage>
        <taxon>Bacteria</taxon>
        <taxon>Bacillati</taxon>
        <taxon>Actinomycetota</taxon>
        <taxon>Actinomycetes</taxon>
        <taxon>Pseudonocardiales</taxon>
        <taxon>Pseudonocardiaceae</taxon>
        <taxon>Allokutzneria</taxon>
    </lineage>
</organism>
<comment type="caution">
    <text evidence="1">The sequence shown here is derived from an EMBL/GenBank/DDBJ whole genome shotgun (WGS) entry which is preliminary data.</text>
</comment>